<dbReference type="GO" id="GO:0016020">
    <property type="term" value="C:membrane"/>
    <property type="evidence" value="ECO:0007669"/>
    <property type="project" value="InterPro"/>
</dbReference>
<dbReference type="RefSeq" id="WP_084908297.1">
    <property type="nucleotide sequence ID" value="NZ_CP020738.1"/>
</dbReference>
<organism evidence="1 2">
    <name type="scientific">Burkholderia ubonensis subsp. mesacidophila</name>
    <dbReference type="NCBI Taxonomy" id="265293"/>
    <lineage>
        <taxon>Bacteria</taxon>
        <taxon>Pseudomonadati</taxon>
        <taxon>Pseudomonadota</taxon>
        <taxon>Betaproteobacteria</taxon>
        <taxon>Burkholderiales</taxon>
        <taxon>Burkholderiaceae</taxon>
        <taxon>Burkholderia</taxon>
        <taxon>Burkholderia cepacia complex</taxon>
    </lineage>
</organism>
<dbReference type="EMBL" id="MTZU01000011">
    <property type="protein sequence ID" value="PCE33711.1"/>
    <property type="molecule type" value="Genomic_DNA"/>
</dbReference>
<dbReference type="Proteomes" id="UP000217994">
    <property type="component" value="Unassembled WGS sequence"/>
</dbReference>
<dbReference type="SUPFAM" id="SSF52540">
    <property type="entry name" value="P-loop containing nucleoside triphosphate hydrolases"/>
    <property type="match status" value="1"/>
</dbReference>
<dbReference type="InterPro" id="IPR027417">
    <property type="entry name" value="P-loop_NTPase"/>
</dbReference>
<dbReference type="Pfam" id="PF03567">
    <property type="entry name" value="Sulfotransfer_2"/>
    <property type="match status" value="1"/>
</dbReference>
<dbReference type="PANTHER" id="PTHR32301:SF6">
    <property type="entry name" value="GOLVESIN-RELATED"/>
    <property type="match status" value="1"/>
</dbReference>
<sequence>MSADRVRIAFVHIPRTAGTTFGVALDALYEGRRIEKFYGDGDGGVANHRIDAFRALDAGEKDDVDLLRGHFVYGFDAGLRDVRHVTLLRDPVRRLISFYFYALKERGNYLHAYLKQRRMGLEQFLASDVCLDLDNYQVRAISGAQFASVREPVEQRHCDDAKRHLEREFAAFGLTEQFGRSIELFNRTFGWTLPADGHRNAGGYAADLALSDACLQRVREKNRFDIELYAFAASLFESRASGLQPAH</sequence>
<dbReference type="GO" id="GO:0008146">
    <property type="term" value="F:sulfotransferase activity"/>
    <property type="evidence" value="ECO:0007669"/>
    <property type="project" value="InterPro"/>
</dbReference>
<dbReference type="InterPro" id="IPR053259">
    <property type="entry name" value="Golvesin-related_Golgi"/>
</dbReference>
<protein>
    <submittedName>
        <fullName evidence="1">IslN</fullName>
    </submittedName>
</protein>
<dbReference type="GeneID" id="69005308"/>
<evidence type="ECO:0000313" key="2">
    <source>
        <dbReference type="Proteomes" id="UP000217994"/>
    </source>
</evidence>
<dbReference type="InterPro" id="IPR005331">
    <property type="entry name" value="Sulfotransferase"/>
</dbReference>
<name>A0A2A4FK29_9BURK</name>
<proteinExistence type="predicted"/>
<gene>
    <name evidence="1" type="primary">islN</name>
    <name evidence="1" type="ORF">BZL54_04190</name>
</gene>
<evidence type="ECO:0000313" key="1">
    <source>
        <dbReference type="EMBL" id="PCE33711.1"/>
    </source>
</evidence>
<accession>A0A2A4FK29</accession>
<comment type="caution">
    <text evidence="1">The sequence shown here is derived from an EMBL/GenBank/DDBJ whole genome shotgun (WGS) entry which is preliminary data.</text>
</comment>
<reference evidence="1 2" key="1">
    <citation type="submission" date="2017-01" db="EMBL/GenBank/DDBJ databases">
        <title>Whole-Genome Shotgun Sequencing of Two beta-Proteobacterial Species in Search of the Bulgecin Biosynthetic Cluster.</title>
        <authorList>
            <person name="Horsman M.E."/>
            <person name="Marous D.R."/>
            <person name="Li R."/>
            <person name="Oliver R.A."/>
            <person name="Byun B."/>
            <person name="Emrich S.J."/>
            <person name="Boggess B."/>
            <person name="Townsend C.A."/>
            <person name="Mobashery S."/>
        </authorList>
    </citation>
    <scope>NUCLEOTIDE SEQUENCE [LARGE SCALE GENOMIC DNA]</scope>
    <source>
        <strain evidence="1 2">ATCC 31433</strain>
    </source>
</reference>
<dbReference type="PANTHER" id="PTHR32301">
    <property type="entry name" value="COUNTIN RECEPTOR CNR3-RELATED"/>
    <property type="match status" value="1"/>
</dbReference>
<dbReference type="Gene3D" id="3.40.50.300">
    <property type="entry name" value="P-loop containing nucleotide triphosphate hydrolases"/>
    <property type="match status" value="1"/>
</dbReference>
<dbReference type="AlphaFoldDB" id="A0A2A4FK29"/>